<protein>
    <submittedName>
        <fullName evidence="1">Uncharacterized protein</fullName>
    </submittedName>
</protein>
<keyword evidence="2" id="KW-1185">Reference proteome</keyword>
<comment type="caution">
    <text evidence="1">The sequence shown here is derived from an EMBL/GenBank/DDBJ whole genome shotgun (WGS) entry which is preliminary data.</text>
</comment>
<evidence type="ECO:0000313" key="2">
    <source>
        <dbReference type="Proteomes" id="UP001064048"/>
    </source>
</evidence>
<organism evidence="1 2">
    <name type="scientific">Choristoneura fumiferana</name>
    <name type="common">Spruce budworm moth</name>
    <name type="synonym">Archips fumiferana</name>
    <dbReference type="NCBI Taxonomy" id="7141"/>
    <lineage>
        <taxon>Eukaryota</taxon>
        <taxon>Metazoa</taxon>
        <taxon>Ecdysozoa</taxon>
        <taxon>Arthropoda</taxon>
        <taxon>Hexapoda</taxon>
        <taxon>Insecta</taxon>
        <taxon>Pterygota</taxon>
        <taxon>Neoptera</taxon>
        <taxon>Endopterygota</taxon>
        <taxon>Lepidoptera</taxon>
        <taxon>Glossata</taxon>
        <taxon>Ditrysia</taxon>
        <taxon>Tortricoidea</taxon>
        <taxon>Tortricidae</taxon>
        <taxon>Tortricinae</taxon>
        <taxon>Choristoneura</taxon>
    </lineage>
</organism>
<proteinExistence type="predicted"/>
<accession>A0ACC0KZN0</accession>
<dbReference type="EMBL" id="CM046109">
    <property type="protein sequence ID" value="KAI8442046.1"/>
    <property type="molecule type" value="Genomic_DNA"/>
</dbReference>
<reference evidence="1 2" key="1">
    <citation type="journal article" date="2022" name="Genome Biol. Evol.">
        <title>The Spruce Budworm Genome: Reconstructing the Evolutionary History of Antifreeze Proteins.</title>
        <authorList>
            <person name="Beliveau C."/>
            <person name="Gagne P."/>
            <person name="Picq S."/>
            <person name="Vernygora O."/>
            <person name="Keeling C.I."/>
            <person name="Pinkney K."/>
            <person name="Doucet D."/>
            <person name="Wen F."/>
            <person name="Johnston J.S."/>
            <person name="Maaroufi H."/>
            <person name="Boyle B."/>
            <person name="Laroche J."/>
            <person name="Dewar K."/>
            <person name="Juretic N."/>
            <person name="Blackburn G."/>
            <person name="Nisole A."/>
            <person name="Brunet B."/>
            <person name="Brandao M."/>
            <person name="Lumley L."/>
            <person name="Duan J."/>
            <person name="Quan G."/>
            <person name="Lucarotti C.J."/>
            <person name="Roe A.D."/>
            <person name="Sperling F.A.H."/>
            <person name="Levesque R.C."/>
            <person name="Cusson M."/>
        </authorList>
    </citation>
    <scope>NUCLEOTIDE SEQUENCE [LARGE SCALE GENOMIC DNA]</scope>
    <source>
        <strain evidence="1">Glfc:IPQL:Cfum</strain>
    </source>
</reference>
<evidence type="ECO:0000313" key="1">
    <source>
        <dbReference type="EMBL" id="KAI8442046.1"/>
    </source>
</evidence>
<dbReference type="Proteomes" id="UP001064048">
    <property type="component" value="Chromosome 9"/>
</dbReference>
<sequence length="123" mass="13861">MQKEWRYWRVTSHASKMNTMTLVLVVMASFLLGSAISAQSPKCRPNCDVNDMFDTTCKQDQEACLSKSLIHKIADVAIYPLCMTAGLQGPCFDLAWRMFVGHTANEYGTKVAQMIYDDKKKQG</sequence>
<name>A0ACC0KZN0_CHOFU</name>
<gene>
    <name evidence="1" type="ORF">MSG28_005686</name>
</gene>